<dbReference type="InterPro" id="IPR020103">
    <property type="entry name" value="PsdUridine_synth_cat_dom_sf"/>
</dbReference>
<comment type="function">
    <text evidence="5">Responsible for synthesis of pseudouridine from uracil-55 in the psi GC loop of transfer RNAs.</text>
</comment>
<evidence type="ECO:0000256" key="4">
    <source>
        <dbReference type="ARBA" id="ARBA00023235"/>
    </source>
</evidence>
<dbReference type="NCBIfam" id="TIGR00431">
    <property type="entry name" value="TruB"/>
    <property type="match status" value="1"/>
</dbReference>
<dbReference type="OrthoDB" id="9802309at2"/>
<evidence type="ECO:0000313" key="8">
    <source>
        <dbReference type="EMBL" id="QDH14416.1"/>
    </source>
</evidence>
<dbReference type="CDD" id="cd02573">
    <property type="entry name" value="PseudoU_synth_EcTruB"/>
    <property type="match status" value="1"/>
</dbReference>
<keyword evidence="4 5" id="KW-0413">Isomerase</keyword>
<dbReference type="HAMAP" id="MF_01080">
    <property type="entry name" value="TruB_bact"/>
    <property type="match status" value="1"/>
</dbReference>
<gene>
    <name evidence="5 8" type="primary">truB</name>
    <name evidence="8" type="ORF">E3E12_05510</name>
</gene>
<dbReference type="GO" id="GO:1990481">
    <property type="term" value="P:mRNA pseudouridine synthesis"/>
    <property type="evidence" value="ECO:0007669"/>
    <property type="project" value="TreeGrafter"/>
</dbReference>
<dbReference type="AlphaFoldDB" id="A0A4Y6UD50"/>
<feature type="active site" description="Nucleophile" evidence="5">
    <location>
        <position position="46"/>
    </location>
</feature>
<evidence type="ECO:0000256" key="1">
    <source>
        <dbReference type="ARBA" id="ARBA00000385"/>
    </source>
</evidence>
<accession>A0A4Y6UD50</accession>
<evidence type="ECO:0000256" key="2">
    <source>
        <dbReference type="ARBA" id="ARBA00005642"/>
    </source>
</evidence>
<proteinExistence type="inferred from homology"/>
<dbReference type="InterPro" id="IPR002501">
    <property type="entry name" value="PsdUridine_synth_N"/>
</dbReference>
<evidence type="ECO:0000256" key="5">
    <source>
        <dbReference type="HAMAP-Rule" id="MF_01080"/>
    </source>
</evidence>
<dbReference type="InterPro" id="IPR032819">
    <property type="entry name" value="TruB_C"/>
</dbReference>
<dbReference type="GO" id="GO:0160148">
    <property type="term" value="F:tRNA pseudouridine(55) synthase activity"/>
    <property type="evidence" value="ECO:0007669"/>
    <property type="project" value="UniProtKB-EC"/>
</dbReference>
<feature type="domain" description="Pseudouridine synthase II N-terminal" evidence="6">
    <location>
        <begin position="31"/>
        <end position="180"/>
    </location>
</feature>
<reference evidence="8 9" key="1">
    <citation type="submission" date="2019-03" db="EMBL/GenBank/DDBJ databases">
        <title>The complete genome sequence of Swingsia_sp. F3b2 LMG30590(T).</title>
        <authorList>
            <person name="Chua K.-O."/>
            <person name="Chan K.-G."/>
            <person name="See-Too W.-S."/>
        </authorList>
    </citation>
    <scope>NUCLEOTIDE SEQUENCE [LARGE SCALE GENOMIC DNA]</scope>
    <source>
        <strain evidence="8 9">F3b2</strain>
    </source>
</reference>
<name>A0A4Y6UD50_9PROT</name>
<keyword evidence="3 5" id="KW-0819">tRNA processing</keyword>
<sequence>MGRRKGRDLDGWLVLDKPLGPTSTHFVNQLRWYYDARKVGHGGTLDPLASGVLPIAFGRATATIPWIMDSTKIYRFTLALGQSRSTDDLEGDVTATSEVRPDDATLRQVAQGFVGNPVLQVPPVYSALRVGGQRSYDLARAGKAPDLPPRPVRIDSVTLVARPDADHAVFEVQSGKGVYVRSLARDIALACGTVGHVSALRRLRCGPFTLGEALTPAQLKLDKAEENRENAKVLPAPLMAAATALADIPALAVTREEGRALVCGQRLASLAGGNDVFHQPEGLLWRVVLEGHVLGVARVEQGVLRAARMIEDQHFFGDT</sequence>
<dbReference type="SUPFAM" id="SSF55120">
    <property type="entry name" value="Pseudouridine synthase"/>
    <property type="match status" value="1"/>
</dbReference>
<dbReference type="GO" id="GO:0031119">
    <property type="term" value="P:tRNA pseudouridine synthesis"/>
    <property type="evidence" value="ECO:0007669"/>
    <property type="project" value="UniProtKB-UniRule"/>
</dbReference>
<comment type="similarity">
    <text evidence="2 5">Belongs to the pseudouridine synthase TruB family. Type 1 subfamily.</text>
</comment>
<dbReference type="Gene3D" id="3.30.2350.10">
    <property type="entry name" value="Pseudouridine synthase"/>
    <property type="match status" value="1"/>
</dbReference>
<dbReference type="KEGG" id="swf:E3E12_05510"/>
<evidence type="ECO:0000259" key="7">
    <source>
        <dbReference type="Pfam" id="PF16198"/>
    </source>
</evidence>
<dbReference type="Proteomes" id="UP000318709">
    <property type="component" value="Chromosome"/>
</dbReference>
<keyword evidence="9" id="KW-1185">Reference proteome</keyword>
<comment type="catalytic activity">
    <reaction evidence="1 5">
        <text>uridine(55) in tRNA = pseudouridine(55) in tRNA</text>
        <dbReference type="Rhea" id="RHEA:42532"/>
        <dbReference type="Rhea" id="RHEA-COMP:10101"/>
        <dbReference type="Rhea" id="RHEA-COMP:10102"/>
        <dbReference type="ChEBI" id="CHEBI:65314"/>
        <dbReference type="ChEBI" id="CHEBI:65315"/>
        <dbReference type="EC" id="5.4.99.25"/>
    </reaction>
</comment>
<feature type="domain" description="tRNA pseudouridylate synthase B C-terminal" evidence="7">
    <location>
        <begin position="181"/>
        <end position="234"/>
    </location>
</feature>
<evidence type="ECO:0000313" key="9">
    <source>
        <dbReference type="Proteomes" id="UP000318709"/>
    </source>
</evidence>
<dbReference type="Pfam" id="PF01509">
    <property type="entry name" value="TruB_N"/>
    <property type="match status" value="1"/>
</dbReference>
<dbReference type="PANTHER" id="PTHR13767">
    <property type="entry name" value="TRNA-PSEUDOURIDINE SYNTHASE"/>
    <property type="match status" value="1"/>
</dbReference>
<organism evidence="8 9">
    <name type="scientific">Formicincola oecophyllae</name>
    <dbReference type="NCBI Taxonomy" id="2558361"/>
    <lineage>
        <taxon>Bacteria</taxon>
        <taxon>Pseudomonadati</taxon>
        <taxon>Pseudomonadota</taxon>
        <taxon>Alphaproteobacteria</taxon>
        <taxon>Acetobacterales</taxon>
        <taxon>Acetobacteraceae</taxon>
        <taxon>Formicincola</taxon>
    </lineage>
</organism>
<dbReference type="Pfam" id="PF16198">
    <property type="entry name" value="TruB_C_2"/>
    <property type="match status" value="1"/>
</dbReference>
<dbReference type="RefSeq" id="WP_141444118.1">
    <property type="nucleotide sequence ID" value="NZ_CP038231.1"/>
</dbReference>
<evidence type="ECO:0000259" key="6">
    <source>
        <dbReference type="Pfam" id="PF01509"/>
    </source>
</evidence>
<dbReference type="PANTHER" id="PTHR13767:SF2">
    <property type="entry name" value="PSEUDOURIDYLATE SYNTHASE TRUB1"/>
    <property type="match status" value="1"/>
</dbReference>
<dbReference type="InterPro" id="IPR014780">
    <property type="entry name" value="tRNA_psdUridine_synth_TruB"/>
</dbReference>
<dbReference type="GO" id="GO:0003723">
    <property type="term" value="F:RNA binding"/>
    <property type="evidence" value="ECO:0007669"/>
    <property type="project" value="InterPro"/>
</dbReference>
<dbReference type="EC" id="5.4.99.25" evidence="5"/>
<dbReference type="EMBL" id="CP038231">
    <property type="protein sequence ID" value="QDH14416.1"/>
    <property type="molecule type" value="Genomic_DNA"/>
</dbReference>
<evidence type="ECO:0000256" key="3">
    <source>
        <dbReference type="ARBA" id="ARBA00022694"/>
    </source>
</evidence>
<protein>
    <recommendedName>
        <fullName evidence="5">tRNA pseudouridine synthase B</fullName>
        <ecNumber evidence="5">5.4.99.25</ecNumber>
    </recommendedName>
    <alternativeName>
        <fullName evidence="5">tRNA pseudouridine(55) synthase</fullName>
        <shortName evidence="5">Psi55 synthase</shortName>
    </alternativeName>
    <alternativeName>
        <fullName evidence="5">tRNA pseudouridylate synthase</fullName>
    </alternativeName>
    <alternativeName>
        <fullName evidence="5">tRNA-uridine isomerase</fullName>
    </alternativeName>
</protein>